<dbReference type="FunFam" id="2.60.40.830:FF:000001">
    <property type="entry name" value="Cytochrome f"/>
    <property type="match status" value="1"/>
</dbReference>
<evidence type="ECO:0000256" key="17">
    <source>
        <dbReference type="HAMAP-Rule" id="MF_00610"/>
    </source>
</evidence>
<dbReference type="InterPro" id="IPR024094">
    <property type="entry name" value="Cyt_f_lg_dom"/>
</dbReference>
<evidence type="ECO:0000256" key="2">
    <source>
        <dbReference type="ARBA" id="ARBA00008923"/>
    </source>
</evidence>
<name>A0A142BYC2_SCHDU</name>
<dbReference type="Pfam" id="PF16639">
    <property type="entry name" value="Apocytochr_F_N"/>
    <property type="match status" value="1"/>
</dbReference>
<sequence>MSFSKFQKNHQLIFSIFLSLAIFAGFGNTANAYPIFAQQNYANPREANGRIVCANCHLAQKSVEIEVPQAVLPDTVFEAVIKIPYDQQIKQVGANGKKADLNVGAVLILPEGFQLAPSDRIPEEMKKKVGNLYFQPYSEDKKNILVIGPVAGKQYNEMVFPILSPDPSKNTKISYLKYPIYIGGNRGRGQVYPDGSKSNNTVYNSSVSGQIQSISPIETKKGGYEITITNSLGENIIEKIPAGPEVIVKVGQTIKADEPLTNNPNVGGFGQMDTEIVLQNPIRIFGLLAFFAVAILTQVFLVLKKKQFEKVQLAEMNF</sequence>
<evidence type="ECO:0000256" key="14">
    <source>
        <dbReference type="ARBA" id="ARBA00023136"/>
    </source>
</evidence>
<feature type="binding site" description="covalent" evidence="17 18">
    <location>
        <position position="53"/>
    </location>
    <ligand>
        <name>heme</name>
        <dbReference type="ChEBI" id="CHEBI:30413"/>
    </ligand>
</feature>
<keyword evidence="11 17" id="KW-1133">Transmembrane helix</keyword>
<evidence type="ECO:0000256" key="8">
    <source>
        <dbReference type="ARBA" id="ARBA00022723"/>
    </source>
</evidence>
<evidence type="ECO:0000256" key="16">
    <source>
        <dbReference type="ARBA" id="ARBA00046266"/>
    </source>
</evidence>
<evidence type="ECO:0000313" key="20">
    <source>
        <dbReference type="EMBL" id="AMP43414.1"/>
    </source>
</evidence>
<dbReference type="GO" id="GO:0009055">
    <property type="term" value="F:electron transfer activity"/>
    <property type="evidence" value="ECO:0007669"/>
    <property type="project" value="UniProtKB-UniRule"/>
</dbReference>
<dbReference type="GO" id="GO:0020037">
    <property type="term" value="F:heme binding"/>
    <property type="evidence" value="ECO:0007669"/>
    <property type="project" value="InterPro"/>
</dbReference>
<feature type="transmembrane region" description="Helical" evidence="17">
    <location>
        <begin position="284"/>
        <end position="303"/>
    </location>
</feature>
<evidence type="ECO:0000256" key="4">
    <source>
        <dbReference type="ARBA" id="ARBA00022448"/>
    </source>
</evidence>
<dbReference type="PRINTS" id="PR00610">
    <property type="entry name" value="CYTOCHROMEF"/>
</dbReference>
<comment type="similarity">
    <text evidence="2 17">Belongs to the cytochrome f family.</text>
</comment>
<reference evidence="20" key="1">
    <citation type="journal article" date="2016" name="PLoS ONE">
        <title>Distinctive Architecture of the Chloroplast Genome in the Chlorodendrophycean Green Algae Scherffelia dubia and Tetraselmis sp. CCMP 881.</title>
        <authorList>
            <person name="Turmel M."/>
            <person name="de Cambiaire J.C."/>
            <person name="Otis C."/>
            <person name="Lemieux C."/>
        </authorList>
    </citation>
    <scope>NUCLEOTIDE SEQUENCE</scope>
</reference>
<keyword evidence="10 17" id="KW-0249">Electron transport</keyword>
<evidence type="ECO:0000256" key="1">
    <source>
        <dbReference type="ARBA" id="ARBA00003068"/>
    </source>
</evidence>
<evidence type="ECO:0000256" key="12">
    <source>
        <dbReference type="ARBA" id="ARBA00023004"/>
    </source>
</evidence>
<gene>
    <name evidence="17 20" type="primary">petA</name>
</gene>
<feature type="binding site" description="axial binding residue" evidence="17 18">
    <location>
        <position position="57"/>
    </location>
    <ligand>
        <name>heme</name>
        <dbReference type="ChEBI" id="CHEBI:30413"/>
    </ligand>
    <ligandPart>
        <name>Fe</name>
        <dbReference type="ChEBI" id="CHEBI:18248"/>
    </ligandPart>
</feature>
<evidence type="ECO:0000256" key="3">
    <source>
        <dbReference type="ARBA" id="ARBA00013528"/>
    </source>
</evidence>
<geneLocation type="plastid" evidence="20"/>
<dbReference type="GO" id="GO:0015979">
    <property type="term" value="P:photosynthesis"/>
    <property type="evidence" value="ECO:0007669"/>
    <property type="project" value="UniProtKB-UniRule"/>
</dbReference>
<evidence type="ECO:0000256" key="5">
    <source>
        <dbReference type="ARBA" id="ARBA00022531"/>
    </source>
</evidence>
<dbReference type="SUPFAM" id="SSF103431">
    <property type="entry name" value="Cytochrome f subunit of the cytochrome b6f complex, transmembrane anchor"/>
    <property type="match status" value="1"/>
</dbReference>
<keyword evidence="7 17" id="KW-0812">Transmembrane</keyword>
<dbReference type="SUPFAM" id="SSF51246">
    <property type="entry name" value="Rudiment single hybrid motif"/>
    <property type="match status" value="1"/>
</dbReference>
<feature type="binding site" description="covalent" evidence="17 18">
    <location>
        <position position="56"/>
    </location>
    <ligand>
        <name>heme</name>
        <dbReference type="ChEBI" id="CHEBI:30413"/>
    </ligand>
</feature>
<evidence type="ECO:0000256" key="10">
    <source>
        <dbReference type="ARBA" id="ARBA00022982"/>
    </source>
</evidence>
<dbReference type="GO" id="GO:0005506">
    <property type="term" value="F:iron ion binding"/>
    <property type="evidence" value="ECO:0007669"/>
    <property type="project" value="InterPro"/>
</dbReference>
<dbReference type="HAMAP" id="MF_00610">
    <property type="entry name" value="Cytb6_f_cytF"/>
    <property type="match status" value="1"/>
</dbReference>
<dbReference type="Pfam" id="PF01333">
    <property type="entry name" value="Apocytochr_F_C"/>
    <property type="match status" value="1"/>
</dbReference>
<evidence type="ECO:0000256" key="6">
    <source>
        <dbReference type="ARBA" id="ARBA00022617"/>
    </source>
</evidence>
<evidence type="ECO:0000256" key="7">
    <source>
        <dbReference type="ARBA" id="ARBA00022692"/>
    </source>
</evidence>
<dbReference type="InterPro" id="IPR011054">
    <property type="entry name" value="Rudment_hybrid_motif"/>
</dbReference>
<dbReference type="Gene3D" id="2.40.50.100">
    <property type="match status" value="1"/>
</dbReference>
<feature type="domain" description="Cytochrome f large" evidence="19">
    <location>
        <begin position="33"/>
        <end position="187"/>
    </location>
</feature>
<dbReference type="SUPFAM" id="SSF49441">
    <property type="entry name" value="Cytochrome f, large domain"/>
    <property type="match status" value="1"/>
</dbReference>
<protein>
    <recommendedName>
        <fullName evidence="3 17">Cytochrome f</fullName>
    </recommendedName>
</protein>
<organism evidence="20">
    <name type="scientific">Scherffelia dubia</name>
    <name type="common">Green alga</name>
    <name type="synonym">Chlamydomonas dubia</name>
    <dbReference type="NCBI Taxonomy" id="3190"/>
    <lineage>
        <taxon>Eukaryota</taxon>
        <taxon>Viridiplantae</taxon>
        <taxon>Chlorophyta</taxon>
        <taxon>core chlorophytes</taxon>
        <taxon>Chlorodendrophyceae</taxon>
        <taxon>Chlorodendrales</taxon>
        <taxon>Chlorodendraceae</taxon>
        <taxon>Scherffelia</taxon>
    </lineage>
</organism>
<evidence type="ECO:0000256" key="13">
    <source>
        <dbReference type="ARBA" id="ARBA00023078"/>
    </source>
</evidence>
<evidence type="ECO:0000259" key="19">
    <source>
        <dbReference type="Pfam" id="PF16639"/>
    </source>
</evidence>
<keyword evidence="20" id="KW-0934">Plastid</keyword>
<evidence type="ECO:0000256" key="18">
    <source>
        <dbReference type="PIRSR" id="PIRSR602325-50"/>
    </source>
</evidence>
<keyword evidence="13 17" id="KW-0793">Thylakoid</keyword>
<evidence type="ECO:0000256" key="9">
    <source>
        <dbReference type="ARBA" id="ARBA00022729"/>
    </source>
</evidence>
<dbReference type="InterPro" id="IPR002325">
    <property type="entry name" value="Cyt_f"/>
</dbReference>
<dbReference type="Gene3D" id="2.60.40.830">
    <property type="entry name" value="Cytochrome f large domain"/>
    <property type="match status" value="1"/>
</dbReference>
<feature type="binding site" description="axial binding residue" evidence="17 18">
    <location>
        <position position="33"/>
    </location>
    <ligand>
        <name>heme</name>
        <dbReference type="ChEBI" id="CHEBI:30413"/>
    </ligand>
    <ligandPart>
        <name>Fe</name>
        <dbReference type="ChEBI" id="CHEBI:18248"/>
    </ligandPart>
</feature>
<proteinExistence type="inferred from homology"/>
<dbReference type="PANTHER" id="PTHR33288:SF10">
    <property type="entry name" value="CYTOCHROME F"/>
    <property type="match status" value="1"/>
</dbReference>
<keyword evidence="6 17" id="KW-0349">Heme</keyword>
<keyword evidence="4 17" id="KW-0813">Transport</keyword>
<dbReference type="PANTHER" id="PTHR33288">
    <property type="match status" value="1"/>
</dbReference>
<dbReference type="EMBL" id="KU167098">
    <property type="protein sequence ID" value="AMP43414.1"/>
    <property type="molecule type" value="Genomic_DNA"/>
</dbReference>
<comment type="cofactor">
    <cofactor evidence="17 18">
        <name>heme</name>
        <dbReference type="ChEBI" id="CHEBI:30413"/>
    </cofactor>
    <text evidence="17 18">Binds 1 heme group covalently.</text>
</comment>
<dbReference type="AlphaFoldDB" id="A0A142BYC2"/>
<dbReference type="InterPro" id="IPR024058">
    <property type="entry name" value="Cyt-f_TM"/>
</dbReference>
<comment type="subcellular location">
    <subcellularLocation>
        <location evidence="17">Cellular thylakoid membrane</location>
        <topology evidence="17">Single-pass membrane protein</topology>
    </subcellularLocation>
    <subcellularLocation>
        <location evidence="16">Plastid thylakoid membrane</location>
        <topology evidence="16">Single-pass membrane protein</topology>
    </subcellularLocation>
</comment>
<dbReference type="Gene3D" id="1.20.5.700">
    <property type="entry name" value="Single helix bin"/>
    <property type="match status" value="1"/>
</dbReference>
<dbReference type="PROSITE" id="PS51010">
    <property type="entry name" value="CYTF"/>
    <property type="match status" value="1"/>
</dbReference>
<dbReference type="InterPro" id="IPR036826">
    <property type="entry name" value="Cyt_f_lg_dom_sf"/>
</dbReference>
<accession>A0A142BYC2</accession>
<dbReference type="FunFam" id="1.20.5.700:FF:000001">
    <property type="entry name" value="Cytochrome f"/>
    <property type="match status" value="1"/>
</dbReference>
<keyword evidence="9 17" id="KW-0732">Signal</keyword>
<evidence type="ECO:0000256" key="11">
    <source>
        <dbReference type="ARBA" id="ARBA00022989"/>
    </source>
</evidence>
<keyword evidence="8 17" id="KW-0479">Metal-binding</keyword>
<dbReference type="GeneID" id="27210034"/>
<keyword evidence="14 17" id="KW-0472">Membrane</keyword>
<comment type="function">
    <text evidence="1 17">Component of the cytochrome b6-f complex, which mediates electron transfer between photosystem II (PSII) and photosystem I (PSI), cyclic electron flow around PSI, and state transitions.</text>
</comment>
<comment type="subunit">
    <text evidence="15 17">The 4 large subunits of the cytochrome b6-f complex are cytochrome b6, subunit IV (17 kDa polypeptide, PetD), cytochrome f and the Rieske protein, while the 4 small subunits are PetG, PetL, PetM and PetN. The complex functions as a dimer.</text>
</comment>
<keyword evidence="12 17" id="KW-0408">Iron</keyword>
<keyword evidence="5 17" id="KW-0602">Photosynthesis</keyword>
<dbReference type="GO" id="GO:0009535">
    <property type="term" value="C:chloroplast thylakoid membrane"/>
    <property type="evidence" value="ECO:0007669"/>
    <property type="project" value="TreeGrafter"/>
</dbReference>
<dbReference type="RefSeq" id="YP_009241507.1">
    <property type="nucleotide sequence ID" value="NC_029807.1"/>
</dbReference>
<evidence type="ECO:0000256" key="15">
    <source>
        <dbReference type="ARBA" id="ARBA00025834"/>
    </source>
</evidence>